<feature type="region of interest" description="Disordered" evidence="1">
    <location>
        <begin position="150"/>
        <end position="195"/>
    </location>
</feature>
<reference evidence="2" key="2">
    <citation type="submission" date="2025-08" db="UniProtKB">
        <authorList>
            <consortium name="Ensembl"/>
        </authorList>
    </citation>
    <scope>IDENTIFICATION</scope>
</reference>
<reference evidence="2 3" key="1">
    <citation type="submission" date="2020-10" db="EMBL/GenBank/DDBJ databases">
        <title>Pygocentrus nattereri (red-bellied piranha) genome, fPygNat1, primary haplotype.</title>
        <authorList>
            <person name="Myers G."/>
            <person name="Meyer A."/>
            <person name="Karagic N."/>
            <person name="Pippel M."/>
            <person name="Winkler S."/>
            <person name="Tracey A."/>
            <person name="Wood J."/>
            <person name="Formenti G."/>
            <person name="Howe K."/>
            <person name="Fedrigo O."/>
            <person name="Jarvis E.D."/>
        </authorList>
    </citation>
    <scope>NUCLEOTIDE SEQUENCE [LARGE SCALE GENOMIC DNA]</scope>
</reference>
<evidence type="ECO:0000313" key="3">
    <source>
        <dbReference type="Proteomes" id="UP001501920"/>
    </source>
</evidence>
<dbReference type="GeneTree" id="ENSGT00940000177758"/>
<proteinExistence type="predicted"/>
<evidence type="ECO:0000313" key="2">
    <source>
        <dbReference type="Ensembl" id="ENSPNAP00000055553.1"/>
    </source>
</evidence>
<name>A0AAR2JU25_PYGNA</name>
<feature type="compositionally biased region" description="Polar residues" evidence="1">
    <location>
        <begin position="167"/>
        <end position="188"/>
    </location>
</feature>
<dbReference type="AlphaFoldDB" id="A0AAR2JU25"/>
<dbReference type="Proteomes" id="UP001501920">
    <property type="component" value="Chromosome 13"/>
</dbReference>
<dbReference type="Ensembl" id="ENSPNAT00000082018.1">
    <property type="protein sequence ID" value="ENSPNAP00000055553.1"/>
    <property type="gene ID" value="ENSPNAG00000031907.1"/>
</dbReference>
<keyword evidence="3" id="KW-1185">Reference proteome</keyword>
<protein>
    <recommendedName>
        <fullName evidence="4">HTH CENPB-type domain-containing protein</fullName>
    </recommendedName>
</protein>
<evidence type="ECO:0008006" key="4">
    <source>
        <dbReference type="Google" id="ProtNLM"/>
    </source>
</evidence>
<organism evidence="2 3">
    <name type="scientific">Pygocentrus nattereri</name>
    <name type="common">Red-bellied piranha</name>
    <dbReference type="NCBI Taxonomy" id="42514"/>
    <lineage>
        <taxon>Eukaryota</taxon>
        <taxon>Metazoa</taxon>
        <taxon>Chordata</taxon>
        <taxon>Craniata</taxon>
        <taxon>Vertebrata</taxon>
        <taxon>Euteleostomi</taxon>
        <taxon>Actinopterygii</taxon>
        <taxon>Neopterygii</taxon>
        <taxon>Teleostei</taxon>
        <taxon>Ostariophysi</taxon>
        <taxon>Characiformes</taxon>
        <taxon>Characoidei</taxon>
        <taxon>Pygocentrus</taxon>
    </lineage>
</organism>
<accession>A0AAR2JU25</accession>
<evidence type="ECO:0000256" key="1">
    <source>
        <dbReference type="SAM" id="MobiDB-lite"/>
    </source>
</evidence>
<reference evidence="2" key="3">
    <citation type="submission" date="2025-09" db="UniProtKB">
        <authorList>
            <consortium name="Ensembl"/>
        </authorList>
    </citation>
    <scope>IDENTIFICATION</scope>
</reference>
<sequence>MVRNYIRKTERGSTPPDIMLRAVRQVKLQNRTIRSTAKEFGIHYRTLCRYCRKFTVEEIEGRQTEPTTTVGYIKNKLILPLELEEHLVKYISKETDVYYGLSPKETRKLAYQFAVAHNIKVPKVWSDNEQASAEWFTGFLKRHTTNAVRTAEATSLPGDNSRPVSAIENSSEVPFSTSPVSTNESSTEAPDLELS</sequence>